<feature type="transmembrane region" description="Helical" evidence="1">
    <location>
        <begin position="30"/>
        <end position="51"/>
    </location>
</feature>
<protein>
    <recommendedName>
        <fullName evidence="4">Oligosaccharide repeat unit polymerase</fullName>
    </recommendedName>
</protein>
<dbReference type="EMBL" id="BJYK01000010">
    <property type="protein sequence ID" value="GEN81286.1"/>
    <property type="molecule type" value="Genomic_DNA"/>
</dbReference>
<feature type="transmembrane region" description="Helical" evidence="1">
    <location>
        <begin position="409"/>
        <end position="426"/>
    </location>
</feature>
<reference evidence="2 3" key="1">
    <citation type="submission" date="2019-07" db="EMBL/GenBank/DDBJ databases">
        <title>Whole genome shotgun sequence of Actinotalea fermentans NBRC 105374.</title>
        <authorList>
            <person name="Hosoyama A."/>
            <person name="Uohara A."/>
            <person name="Ohji S."/>
            <person name="Ichikawa N."/>
        </authorList>
    </citation>
    <scope>NUCLEOTIDE SEQUENCE [LARGE SCALE GENOMIC DNA]</scope>
    <source>
        <strain evidence="2 3">NBRC 105374</strain>
    </source>
</reference>
<feature type="transmembrane region" description="Helical" evidence="1">
    <location>
        <begin position="245"/>
        <end position="265"/>
    </location>
</feature>
<evidence type="ECO:0000256" key="1">
    <source>
        <dbReference type="SAM" id="Phobius"/>
    </source>
</evidence>
<feature type="transmembrane region" description="Helical" evidence="1">
    <location>
        <begin position="113"/>
        <end position="134"/>
    </location>
</feature>
<dbReference type="Proteomes" id="UP000321484">
    <property type="component" value="Unassembled WGS sequence"/>
</dbReference>
<accession>A0A511Z1N7</accession>
<feature type="transmembrane region" description="Helical" evidence="1">
    <location>
        <begin position="382"/>
        <end position="403"/>
    </location>
</feature>
<sequence>MSANGITGQISEPAAGERADSAVVPVNFHWLWAPGGLMVILAIPAVVWTFLLPPDAFPVLFGQPAFLNASLRSVALLYCSLMLAVFLVGSPARGRYRGSIRLGPSHLRWLDQAVRSTTAVTIGAYLLWFGIAVARGLRPGDVIALLSGTRGSMYVLRNNYFESVGGVTTWMQIGAIVVPLAVLRARAGGRSARNVILTVAALALLRAVLNSERLALIEILASWLVASLILRSAPPPVLRRAWGGPALIVGTWVSLFAFFGVFEFFRSWATVRDSYGGSFWAYVQNLLLGYYATALNNSGFDHYLLGRERLPSALFDGDIYDSVFGPSPIEGAARVYGLETYTNRSGVLSPYVALGLLGGALVVVAVALWFNVLARRAARGRVVATVVYCASAVGLLEFARIFYFGSSRFLPVVVAGAVLSVWFRVVDARARTASTLGAGQYQRLVGPSVDRRGAGRFSRG</sequence>
<keyword evidence="1" id="KW-0812">Transmembrane</keyword>
<feature type="transmembrane region" description="Helical" evidence="1">
    <location>
        <begin position="71"/>
        <end position="92"/>
    </location>
</feature>
<evidence type="ECO:0008006" key="4">
    <source>
        <dbReference type="Google" id="ProtNLM"/>
    </source>
</evidence>
<evidence type="ECO:0000313" key="3">
    <source>
        <dbReference type="Proteomes" id="UP000321484"/>
    </source>
</evidence>
<gene>
    <name evidence="2" type="ORF">AFE02nite_30200</name>
</gene>
<organism evidence="2 3">
    <name type="scientific">Actinotalea fermentans</name>
    <dbReference type="NCBI Taxonomy" id="43671"/>
    <lineage>
        <taxon>Bacteria</taxon>
        <taxon>Bacillati</taxon>
        <taxon>Actinomycetota</taxon>
        <taxon>Actinomycetes</taxon>
        <taxon>Micrococcales</taxon>
        <taxon>Cellulomonadaceae</taxon>
        <taxon>Actinotalea</taxon>
    </lineage>
</organism>
<comment type="caution">
    <text evidence="2">The sequence shown here is derived from an EMBL/GenBank/DDBJ whole genome shotgun (WGS) entry which is preliminary data.</text>
</comment>
<keyword evidence="3" id="KW-1185">Reference proteome</keyword>
<feature type="transmembrane region" description="Helical" evidence="1">
    <location>
        <begin position="215"/>
        <end position="233"/>
    </location>
</feature>
<name>A0A511Z1N7_9CELL</name>
<feature type="transmembrane region" description="Helical" evidence="1">
    <location>
        <begin position="163"/>
        <end position="183"/>
    </location>
</feature>
<dbReference type="AlphaFoldDB" id="A0A511Z1N7"/>
<feature type="transmembrane region" description="Helical" evidence="1">
    <location>
        <begin position="351"/>
        <end position="370"/>
    </location>
</feature>
<keyword evidence="1" id="KW-1133">Transmembrane helix</keyword>
<proteinExistence type="predicted"/>
<keyword evidence="1" id="KW-0472">Membrane</keyword>
<evidence type="ECO:0000313" key="2">
    <source>
        <dbReference type="EMBL" id="GEN81286.1"/>
    </source>
</evidence>